<dbReference type="PROSITE" id="PS50928">
    <property type="entry name" value="ABC_TM1"/>
    <property type="match status" value="1"/>
</dbReference>
<evidence type="ECO:0000256" key="1">
    <source>
        <dbReference type="ARBA" id="ARBA00004651"/>
    </source>
</evidence>
<comment type="subcellular location">
    <subcellularLocation>
        <location evidence="1 7">Cell membrane</location>
        <topology evidence="1 7">Multi-pass membrane protein</topology>
    </subcellularLocation>
</comment>
<dbReference type="GO" id="GO:0055085">
    <property type="term" value="P:transmembrane transport"/>
    <property type="evidence" value="ECO:0007669"/>
    <property type="project" value="InterPro"/>
</dbReference>
<accession>A0A2W5SAH0</accession>
<keyword evidence="5 7" id="KW-1133">Transmembrane helix</keyword>
<keyword evidence="4 7" id="KW-0812">Transmembrane</keyword>
<feature type="transmembrane region" description="Helical" evidence="7">
    <location>
        <begin position="148"/>
        <end position="167"/>
    </location>
</feature>
<feature type="domain" description="ABC transmembrane type-1" evidence="8">
    <location>
        <begin position="82"/>
        <end position="271"/>
    </location>
</feature>
<evidence type="ECO:0000256" key="6">
    <source>
        <dbReference type="ARBA" id="ARBA00023136"/>
    </source>
</evidence>
<proteinExistence type="inferred from homology"/>
<evidence type="ECO:0000256" key="5">
    <source>
        <dbReference type="ARBA" id="ARBA00022989"/>
    </source>
</evidence>
<keyword evidence="2 7" id="KW-0813">Transport</keyword>
<name>A0A2W5SAH0_CERSP</name>
<gene>
    <name evidence="9" type="ORF">DI533_16030</name>
</gene>
<evidence type="ECO:0000256" key="4">
    <source>
        <dbReference type="ARBA" id="ARBA00022692"/>
    </source>
</evidence>
<feature type="transmembrane region" description="Helical" evidence="7">
    <location>
        <begin position="119"/>
        <end position="142"/>
    </location>
</feature>
<feature type="transmembrane region" description="Helical" evidence="7">
    <location>
        <begin position="82"/>
        <end position="107"/>
    </location>
</feature>
<dbReference type="CDD" id="cd06261">
    <property type="entry name" value="TM_PBP2"/>
    <property type="match status" value="1"/>
</dbReference>
<reference evidence="9 10" key="1">
    <citation type="submission" date="2017-08" db="EMBL/GenBank/DDBJ databases">
        <title>Infants hospitalized years apart are colonized by the same room-sourced microbial strains.</title>
        <authorList>
            <person name="Brooks B."/>
            <person name="Olm M.R."/>
            <person name="Firek B.A."/>
            <person name="Baker R."/>
            <person name="Thomas B.C."/>
            <person name="Morowitz M.J."/>
            <person name="Banfield J.F."/>
        </authorList>
    </citation>
    <scope>NUCLEOTIDE SEQUENCE [LARGE SCALE GENOMIC DNA]</scope>
    <source>
        <strain evidence="9">S2_003_000_R2_11</strain>
    </source>
</reference>
<dbReference type="InterPro" id="IPR035906">
    <property type="entry name" value="MetI-like_sf"/>
</dbReference>
<keyword evidence="6 7" id="KW-0472">Membrane</keyword>
<evidence type="ECO:0000313" key="9">
    <source>
        <dbReference type="EMBL" id="PZQ97054.1"/>
    </source>
</evidence>
<dbReference type="AlphaFoldDB" id="A0A2W5SAH0"/>
<protein>
    <submittedName>
        <fullName evidence="9">Carbohydrate ABC transporter permease</fullName>
    </submittedName>
</protein>
<organism evidence="9 10">
    <name type="scientific">Cereibacter sphaeroides</name>
    <name type="common">Rhodobacter sphaeroides</name>
    <dbReference type="NCBI Taxonomy" id="1063"/>
    <lineage>
        <taxon>Bacteria</taxon>
        <taxon>Pseudomonadati</taxon>
        <taxon>Pseudomonadota</taxon>
        <taxon>Alphaproteobacteria</taxon>
        <taxon>Rhodobacterales</taxon>
        <taxon>Paracoccaceae</taxon>
        <taxon>Cereibacter</taxon>
    </lineage>
</organism>
<evidence type="ECO:0000256" key="7">
    <source>
        <dbReference type="RuleBase" id="RU363032"/>
    </source>
</evidence>
<comment type="similarity">
    <text evidence="7">Belongs to the binding-protein-dependent transport system permease family.</text>
</comment>
<evidence type="ECO:0000313" key="10">
    <source>
        <dbReference type="Proteomes" id="UP000248975"/>
    </source>
</evidence>
<dbReference type="Proteomes" id="UP000248975">
    <property type="component" value="Unassembled WGS sequence"/>
</dbReference>
<dbReference type="EMBL" id="QFQS01000003">
    <property type="protein sequence ID" value="PZQ97054.1"/>
    <property type="molecule type" value="Genomic_DNA"/>
</dbReference>
<dbReference type="Pfam" id="PF00528">
    <property type="entry name" value="BPD_transp_1"/>
    <property type="match status" value="1"/>
</dbReference>
<feature type="transmembrane region" description="Helical" evidence="7">
    <location>
        <begin position="12"/>
        <end position="30"/>
    </location>
</feature>
<comment type="caution">
    <text evidence="9">The sequence shown here is derived from an EMBL/GenBank/DDBJ whole genome shotgun (WGS) entry which is preliminary data.</text>
</comment>
<dbReference type="SUPFAM" id="SSF161098">
    <property type="entry name" value="MetI-like"/>
    <property type="match status" value="1"/>
</dbReference>
<feature type="transmembrane region" description="Helical" evidence="7">
    <location>
        <begin position="205"/>
        <end position="227"/>
    </location>
</feature>
<evidence type="ECO:0000256" key="3">
    <source>
        <dbReference type="ARBA" id="ARBA00022475"/>
    </source>
</evidence>
<sequence length="286" mass="31503">MNRSLTFEIFRYLAILAAIAVTLVPILWMASMAFKPIPEWQATGDALTWIPKAPTLDNFRFIFGESTSNLIVALDRTAAKPILSSLLSASIGTLIAMSAGTAAAYGLSRFGSGANLPLALIQLRLFPPMAVMIPVMIMWAFLNMMDTWWGLALIYGIVTLPFAFWLMKTFFDDMPREIEEAALVEGCSRARVFWRITLPMMRAPLASAALFVFILNWSDYLIALLLTTREWVTIPVYMASLSSSMTGQLYGAKAALGLIAAVPPVIMGILIQKHLVRGLTFGALKQ</sequence>
<dbReference type="Gene3D" id="1.10.3720.10">
    <property type="entry name" value="MetI-like"/>
    <property type="match status" value="1"/>
</dbReference>
<dbReference type="InterPro" id="IPR050901">
    <property type="entry name" value="BP-dep_ABC_trans_perm"/>
</dbReference>
<dbReference type="GO" id="GO:0005886">
    <property type="term" value="C:plasma membrane"/>
    <property type="evidence" value="ECO:0007669"/>
    <property type="project" value="UniProtKB-SubCell"/>
</dbReference>
<dbReference type="PANTHER" id="PTHR32243">
    <property type="entry name" value="MALTOSE TRANSPORT SYSTEM PERMEASE-RELATED"/>
    <property type="match status" value="1"/>
</dbReference>
<dbReference type="PANTHER" id="PTHR32243:SF18">
    <property type="entry name" value="INNER MEMBRANE ABC TRANSPORTER PERMEASE PROTEIN YCJP"/>
    <property type="match status" value="1"/>
</dbReference>
<evidence type="ECO:0000259" key="8">
    <source>
        <dbReference type="PROSITE" id="PS50928"/>
    </source>
</evidence>
<dbReference type="InterPro" id="IPR000515">
    <property type="entry name" value="MetI-like"/>
</dbReference>
<keyword evidence="3" id="KW-1003">Cell membrane</keyword>
<feature type="transmembrane region" description="Helical" evidence="7">
    <location>
        <begin position="247"/>
        <end position="271"/>
    </location>
</feature>
<evidence type="ECO:0000256" key="2">
    <source>
        <dbReference type="ARBA" id="ARBA00022448"/>
    </source>
</evidence>